<organism evidence="2 3">
    <name type="scientific">Pelagibacter ubique (strain HTCC1002)</name>
    <dbReference type="NCBI Taxonomy" id="314261"/>
    <lineage>
        <taxon>Bacteria</taxon>
        <taxon>Pseudomonadati</taxon>
        <taxon>Pseudomonadota</taxon>
        <taxon>Alphaproteobacteria</taxon>
        <taxon>Candidatus Pelagibacterales</taxon>
        <taxon>Candidatus Pelagibacteraceae</taxon>
        <taxon>Candidatus Pelagibacter</taxon>
    </lineage>
</organism>
<reference evidence="2 3" key="1">
    <citation type="submission" date="2006-04" db="EMBL/GenBank/DDBJ databases">
        <authorList>
            <person name="Giovannoni S.J."/>
            <person name="Cho J.-C."/>
            <person name="Ferriera S."/>
            <person name="Johnson J."/>
            <person name="Kravitz S."/>
            <person name="Halpern A."/>
            <person name="Remington K."/>
            <person name="Beeson K."/>
            <person name="Tran B."/>
            <person name="Rogers Y.-H."/>
            <person name="Friedman R."/>
            <person name="Venter J.C."/>
        </authorList>
    </citation>
    <scope>NUCLEOTIDE SEQUENCE [LARGE SCALE GENOMIC DNA]</scope>
    <source>
        <strain evidence="2 3">HTCC1002</strain>
    </source>
</reference>
<keyword evidence="2" id="KW-0489">Methyltransferase</keyword>
<dbReference type="SUPFAM" id="SSF53335">
    <property type="entry name" value="S-adenosyl-L-methionine-dependent methyltransferases"/>
    <property type="match status" value="1"/>
</dbReference>
<dbReference type="GO" id="GO:0008168">
    <property type="term" value="F:methyltransferase activity"/>
    <property type="evidence" value="ECO:0007669"/>
    <property type="project" value="UniProtKB-KW"/>
</dbReference>
<dbReference type="Gene3D" id="3.40.50.150">
    <property type="entry name" value="Vaccinia Virus protein VP39"/>
    <property type="match status" value="1"/>
</dbReference>
<dbReference type="GO" id="GO:0032259">
    <property type="term" value="P:methylation"/>
    <property type="evidence" value="ECO:0007669"/>
    <property type="project" value="UniProtKB-KW"/>
</dbReference>
<dbReference type="Pfam" id="PF05050">
    <property type="entry name" value="Methyltransf_21"/>
    <property type="match status" value="1"/>
</dbReference>
<evidence type="ECO:0000313" key="2">
    <source>
        <dbReference type="EMBL" id="EAS84784.1"/>
    </source>
</evidence>
<evidence type="ECO:0000313" key="3">
    <source>
        <dbReference type="Proteomes" id="UP000005306"/>
    </source>
</evidence>
<dbReference type="AlphaFoldDB" id="Q1V1U4"/>
<accession>Q1V1U4</accession>
<dbReference type="EMBL" id="AAPV01000001">
    <property type="protein sequence ID" value="EAS84784.1"/>
    <property type="molecule type" value="Genomic_DNA"/>
</dbReference>
<evidence type="ECO:0000259" key="1">
    <source>
        <dbReference type="Pfam" id="PF05050"/>
    </source>
</evidence>
<dbReference type="RefSeq" id="WP_006997371.1">
    <property type="nucleotide sequence ID" value="NZ_CH724130.1"/>
</dbReference>
<keyword evidence="2" id="KW-0808">Transferase</keyword>
<gene>
    <name evidence="2" type="ORF">PU1002_03666</name>
</gene>
<feature type="domain" description="Methyltransferase FkbM" evidence="1">
    <location>
        <begin position="56"/>
        <end position="204"/>
    </location>
</feature>
<comment type="caution">
    <text evidence="2">The sequence shown here is derived from an EMBL/GenBank/DDBJ whole genome shotgun (WGS) entry which is preliminary data.</text>
</comment>
<name>Q1V1U4_PELU1</name>
<dbReference type="InterPro" id="IPR029063">
    <property type="entry name" value="SAM-dependent_MTases_sf"/>
</dbReference>
<proteinExistence type="predicted"/>
<dbReference type="HOGENOM" id="CLU_1080482_0_0_5"/>
<sequence>MIKLLNILQKLTRKIPFFYYYVRKLIGYNPILIKIFYDKELKVLEKIKNKNLTIIDIGSNDGIFLNLILSLKIKVKKIFAFEPNPLNEFSLSKIDNKNLKVFFLGLGEKKNMLNLYVPFYKVLFKKVYLTSYSCIVKDKAKNDLNKSFSKYFRKKFEYEKFFIKIVKLDTFNLKPDFIKLVAGGFEYQIIKGSIKTLKRYKPVLYLDPHSVKVKKLLTNLGYNKLYLDLKTYKFLKIKKNNNSDQCFYIHKQNNIFN</sequence>
<dbReference type="InterPro" id="IPR006342">
    <property type="entry name" value="FkbM_mtfrase"/>
</dbReference>
<protein>
    <submittedName>
        <fullName evidence="2">Methyltransferase</fullName>
    </submittedName>
</protein>
<dbReference type="GeneID" id="66295038"/>
<dbReference type="Proteomes" id="UP000005306">
    <property type="component" value="Unassembled WGS sequence"/>
</dbReference>